<accession>H6WBC3</accession>
<evidence type="ECO:0000313" key="1">
    <source>
        <dbReference type="EMBL" id="AFA52611.1"/>
    </source>
</evidence>
<name>H6WBC3_VAULI</name>
<dbReference type="AlphaFoldDB" id="H6WBC3"/>
<dbReference type="EMBL" id="JQ062442">
    <property type="protein sequence ID" value="AFA52611.1"/>
    <property type="molecule type" value="Genomic_DNA"/>
</dbReference>
<proteinExistence type="predicted"/>
<organism evidence="1">
    <name type="scientific">Vaucheria litorea</name>
    <name type="common">Yellow-green alga</name>
    <dbReference type="NCBI Taxonomy" id="109269"/>
    <lineage>
        <taxon>Eukaryota</taxon>
        <taxon>Sar</taxon>
        <taxon>Stramenopiles</taxon>
        <taxon>Ochrophyta</taxon>
        <taxon>PX clade</taxon>
        <taxon>Xanthophyceae</taxon>
        <taxon>Vaucheriales</taxon>
        <taxon>Vaucheriaceae</taxon>
        <taxon>Vaucheria</taxon>
    </lineage>
</organism>
<sequence length="64" mass="6637">MVELTIIFCLVQGEVPGAVLGEGEALDVQQDEAQDAALDVQLGVARDEGDVDDVEGFLGDACST</sequence>
<protein>
    <submittedName>
        <fullName evidence="1">Uncharacterized protein</fullName>
    </submittedName>
</protein>
<reference evidence="1" key="1">
    <citation type="journal article" date="2012" name="Mol. Biol. Evol.">
        <title>Transcriptomic Evidence for the Expression of Horizontally Transferred Algal Nuclear Genes in the Photosynthetic Sea Slug, Elysia chlorotica.</title>
        <authorList>
            <person name="Pierce S.K."/>
            <person name="Fang X."/>
            <person name="Schwartz J.A."/>
            <person name="Jiang X."/>
            <person name="Zhao W."/>
            <person name="Curtis N.E."/>
            <person name="Kocot K.M."/>
            <person name="Yang B."/>
            <person name="Wang J."/>
        </authorList>
    </citation>
    <scope>NUCLEOTIDE SEQUENCE</scope>
</reference>